<evidence type="ECO:0000313" key="7">
    <source>
        <dbReference type="Proteomes" id="UP000440367"/>
    </source>
</evidence>
<protein>
    <submittedName>
        <fullName evidence="4">Uncharacterized protein</fullName>
    </submittedName>
</protein>
<dbReference type="Proteomes" id="UP000433483">
    <property type="component" value="Unassembled WGS sequence"/>
</dbReference>
<sequence>MELPTPGAALPSLQSALPPAAEATVRDAGDYAGDGGEAATGNIPAQPAKKQAKRGRPSKSNAEVYVTAKEEFKRARNHIEVSAAWVLVATLVN</sequence>
<gene>
    <name evidence="5" type="ORF">PF002_g6611</name>
    <name evidence="3" type="ORF">PF004_g13174</name>
    <name evidence="4" type="ORF">PF005_g5831</name>
    <name evidence="2" type="ORF">PF011_g21508</name>
</gene>
<dbReference type="EMBL" id="QXGD01000233">
    <property type="protein sequence ID" value="KAE9246695.1"/>
    <property type="molecule type" value="Genomic_DNA"/>
</dbReference>
<dbReference type="AlphaFoldDB" id="A0A6A3YTD5"/>
<evidence type="ECO:0000313" key="9">
    <source>
        <dbReference type="Proteomes" id="UP000476176"/>
    </source>
</evidence>
<evidence type="ECO:0000313" key="2">
    <source>
        <dbReference type="EMBL" id="KAE8982692.1"/>
    </source>
</evidence>
<proteinExistence type="predicted"/>
<dbReference type="Proteomes" id="UP000476176">
    <property type="component" value="Unassembled WGS sequence"/>
</dbReference>
<dbReference type="Proteomes" id="UP000440367">
    <property type="component" value="Unassembled WGS sequence"/>
</dbReference>
<comment type="caution">
    <text evidence="4">The sequence shown here is derived from an EMBL/GenBank/DDBJ whole genome shotgun (WGS) entry which is preliminary data.</text>
</comment>
<name>A0A6A3YTD5_9STRA</name>
<dbReference type="EMBL" id="QXGB01000207">
    <property type="protein sequence ID" value="KAE9224640.1"/>
    <property type="molecule type" value="Genomic_DNA"/>
</dbReference>
<dbReference type="OrthoDB" id="129288at2759"/>
<organism evidence="4 6">
    <name type="scientific">Phytophthora fragariae</name>
    <dbReference type="NCBI Taxonomy" id="53985"/>
    <lineage>
        <taxon>Eukaryota</taxon>
        <taxon>Sar</taxon>
        <taxon>Stramenopiles</taxon>
        <taxon>Oomycota</taxon>
        <taxon>Peronosporomycetes</taxon>
        <taxon>Peronosporales</taxon>
        <taxon>Peronosporaceae</taxon>
        <taxon>Phytophthora</taxon>
    </lineage>
</organism>
<evidence type="ECO:0000256" key="1">
    <source>
        <dbReference type="SAM" id="MobiDB-lite"/>
    </source>
</evidence>
<evidence type="ECO:0000313" key="3">
    <source>
        <dbReference type="EMBL" id="KAE9220979.1"/>
    </source>
</evidence>
<dbReference type="EMBL" id="QXGC01000788">
    <property type="protein sequence ID" value="KAE9220979.1"/>
    <property type="molecule type" value="Genomic_DNA"/>
</dbReference>
<accession>A0A6A3YTD5</accession>
<feature type="region of interest" description="Disordered" evidence="1">
    <location>
        <begin position="1"/>
        <end position="62"/>
    </location>
</feature>
<dbReference type="Proteomes" id="UP000460718">
    <property type="component" value="Unassembled WGS sequence"/>
</dbReference>
<evidence type="ECO:0000313" key="5">
    <source>
        <dbReference type="EMBL" id="KAE9246695.1"/>
    </source>
</evidence>
<evidence type="ECO:0000313" key="4">
    <source>
        <dbReference type="EMBL" id="KAE9224640.1"/>
    </source>
</evidence>
<evidence type="ECO:0000313" key="6">
    <source>
        <dbReference type="Proteomes" id="UP000433483"/>
    </source>
</evidence>
<dbReference type="EMBL" id="QXFW01002047">
    <property type="protein sequence ID" value="KAE8982692.1"/>
    <property type="molecule type" value="Genomic_DNA"/>
</dbReference>
<evidence type="ECO:0000313" key="8">
    <source>
        <dbReference type="Proteomes" id="UP000460718"/>
    </source>
</evidence>
<keyword evidence="6" id="KW-1185">Reference proteome</keyword>
<reference evidence="6 7" key="1">
    <citation type="submission" date="2018-08" db="EMBL/GenBank/DDBJ databases">
        <title>Genomic investigation of the strawberry pathogen Phytophthora fragariae indicates pathogenicity is determined by transcriptional variation in three key races.</title>
        <authorList>
            <person name="Adams T.M."/>
            <person name="Armitage A.D."/>
            <person name="Sobczyk M.K."/>
            <person name="Bates H.J."/>
            <person name="Dunwell J.M."/>
            <person name="Nellist C.F."/>
            <person name="Harrison R.J."/>
        </authorList>
    </citation>
    <scope>NUCLEOTIDE SEQUENCE [LARGE SCALE GENOMIC DNA]</scope>
    <source>
        <strain evidence="5 7">BC-1</strain>
        <strain evidence="3 9">BC-23</strain>
        <strain evidence="4 6">NOV-27</strain>
        <strain evidence="2 8">SCRP245</strain>
    </source>
</reference>